<dbReference type="WBParaSite" id="BXY_0859800.1">
    <property type="protein sequence ID" value="BXY_0859800.1"/>
    <property type="gene ID" value="BXY_0859800"/>
</dbReference>
<reference evidence="3" key="1">
    <citation type="submission" date="2016-11" db="UniProtKB">
        <authorList>
            <consortium name="WormBaseParasite"/>
        </authorList>
    </citation>
    <scope>IDENTIFICATION</scope>
</reference>
<evidence type="ECO:0000256" key="1">
    <source>
        <dbReference type="SAM" id="MobiDB-lite"/>
    </source>
</evidence>
<sequence>MNGLNVGAEPVDEVAHGGEHLHGQTVEELHVAEGHVAETGGSFRKETKNVSGGNKQQSDTFDVSKVDDVWTSKNFLINCKPSDRPDCALSDRFYEISGRKETFCTGNSHETLRKK</sequence>
<evidence type="ECO:0000313" key="3">
    <source>
        <dbReference type="WBParaSite" id="BXY_0859800.1"/>
    </source>
</evidence>
<organism evidence="2 3">
    <name type="scientific">Bursaphelenchus xylophilus</name>
    <name type="common">Pinewood nematode worm</name>
    <name type="synonym">Aphelenchoides xylophilus</name>
    <dbReference type="NCBI Taxonomy" id="6326"/>
    <lineage>
        <taxon>Eukaryota</taxon>
        <taxon>Metazoa</taxon>
        <taxon>Ecdysozoa</taxon>
        <taxon>Nematoda</taxon>
        <taxon>Chromadorea</taxon>
        <taxon>Rhabditida</taxon>
        <taxon>Tylenchina</taxon>
        <taxon>Tylenchomorpha</taxon>
        <taxon>Aphelenchoidea</taxon>
        <taxon>Aphelenchoididae</taxon>
        <taxon>Bursaphelenchus</taxon>
    </lineage>
</organism>
<dbReference type="Proteomes" id="UP000095284">
    <property type="component" value="Unplaced"/>
</dbReference>
<protein>
    <submittedName>
        <fullName evidence="3">Uncharacterized protein</fullName>
    </submittedName>
</protein>
<feature type="region of interest" description="Disordered" evidence="1">
    <location>
        <begin position="38"/>
        <end position="59"/>
    </location>
</feature>
<feature type="compositionally biased region" description="Polar residues" evidence="1">
    <location>
        <begin position="49"/>
        <end position="59"/>
    </location>
</feature>
<proteinExistence type="predicted"/>
<dbReference type="AlphaFoldDB" id="A0A1I7S6G0"/>
<accession>A0A1I7S6G0</accession>
<name>A0A1I7S6G0_BURXY</name>
<evidence type="ECO:0000313" key="2">
    <source>
        <dbReference type="Proteomes" id="UP000095284"/>
    </source>
</evidence>